<dbReference type="InterPro" id="IPR019139">
    <property type="entry name" value="LRRFIP1/2"/>
</dbReference>
<evidence type="ECO:0000256" key="4">
    <source>
        <dbReference type="SAM" id="MobiDB-lite"/>
    </source>
</evidence>
<sequence length="607" mass="68788">MEENPPSVEMPEIPVVPIEESEKKDSDAEVRPPPLERCRALSAQPGTIVNPRFLRSVTQWDDEVDDDDDVESPRMSTFGSDADPSDRRTSMPAVFDSETAVLSVLKNARGKAEARLAAKRQARAEAREIRLRELEKQRKERKEKENGEEDSGAPTTSTPTPPSSASASDRGRGGGVSPAASSSVLRPTPSRRSSSSQDSSSNDDRDIPPNVKDLRGEVREVEEKFRKAMVSNAQLDNEKSALTYQVETLKDQLLDTQETLANLQREHRTRCRELEQLKRVAGKLKEENQLLRKELEERERLTSELGLVMVYTEEMGEDGRPKRALISQEAIQVLEDTGEGPLDVRIKKFAEERNEMEDELRRLRIELEEERTKNAKFCKLMSSTPQMNGPGGPTSTDEWIDAQKENTRLVAEYKVRVQRSEQEIATLQANVARLDSQAQRYKSAADTAERNEEELKLEKRKLLREVSSGSVPLLLSPSLALSFSLLFHHRIDSYRLVVLSRLSLQLRELQSKVDDLETSRTFLQRQCERLKRKPYAPLYLTLPLLVICLPPTTSPIFVPLLLDTLREAQTKLEEYETANLHLQKRLDKLKNARSTLLKELSSTPEDG</sequence>
<feature type="region of interest" description="Disordered" evidence="4">
    <location>
        <begin position="59"/>
        <end position="93"/>
    </location>
</feature>
<evidence type="ECO:0008006" key="7">
    <source>
        <dbReference type="Google" id="ProtNLM"/>
    </source>
</evidence>
<reference evidence="5" key="1">
    <citation type="submission" date="2020-11" db="EMBL/GenBank/DDBJ databases">
        <authorList>
            <person name="Tran Van P."/>
        </authorList>
    </citation>
    <scope>NUCLEOTIDE SEQUENCE</scope>
</reference>
<dbReference type="Proteomes" id="UP000677054">
    <property type="component" value="Unassembled WGS sequence"/>
</dbReference>
<feature type="coiled-coil region" evidence="3">
    <location>
        <begin position="410"/>
        <end position="465"/>
    </location>
</feature>
<evidence type="ECO:0000313" key="6">
    <source>
        <dbReference type="Proteomes" id="UP000677054"/>
    </source>
</evidence>
<feature type="coiled-coil region" evidence="3">
    <location>
        <begin position="499"/>
        <end position="533"/>
    </location>
</feature>
<dbReference type="AlphaFoldDB" id="A0A7R8XFK0"/>
<gene>
    <name evidence="5" type="ORF">DSTB1V02_LOCUS5187</name>
</gene>
<name>A0A7R8XFK0_9CRUS</name>
<feature type="region of interest" description="Disordered" evidence="4">
    <location>
        <begin position="1"/>
        <end position="33"/>
    </location>
</feature>
<dbReference type="Pfam" id="PF09738">
    <property type="entry name" value="LRRFIP"/>
    <property type="match status" value="1"/>
</dbReference>
<dbReference type="EMBL" id="LR900346">
    <property type="protein sequence ID" value="CAD7245313.1"/>
    <property type="molecule type" value="Genomic_DNA"/>
</dbReference>
<protein>
    <recommendedName>
        <fullName evidence="7">Leucine-rich repeat flightless-interacting protein 2</fullName>
    </recommendedName>
</protein>
<evidence type="ECO:0000313" key="5">
    <source>
        <dbReference type="EMBL" id="CAD7245313.1"/>
    </source>
</evidence>
<feature type="compositionally biased region" description="Basic and acidic residues" evidence="4">
    <location>
        <begin position="202"/>
        <end position="218"/>
    </location>
</feature>
<feature type="compositionally biased region" description="Acidic residues" evidence="4">
    <location>
        <begin position="60"/>
        <end position="70"/>
    </location>
</feature>
<evidence type="ECO:0000256" key="3">
    <source>
        <dbReference type="SAM" id="Coils"/>
    </source>
</evidence>
<feature type="compositionally biased region" description="Basic and acidic residues" evidence="4">
    <location>
        <begin position="129"/>
        <end position="145"/>
    </location>
</feature>
<dbReference type="OrthoDB" id="10028421at2759"/>
<feature type="compositionally biased region" description="Low complexity" evidence="4">
    <location>
        <begin position="177"/>
        <end position="200"/>
    </location>
</feature>
<evidence type="ECO:0000256" key="2">
    <source>
        <dbReference type="ARBA" id="ARBA00023054"/>
    </source>
</evidence>
<feature type="compositionally biased region" description="Low complexity" evidence="4">
    <location>
        <begin position="153"/>
        <end position="168"/>
    </location>
</feature>
<keyword evidence="2 3" id="KW-0175">Coiled coil</keyword>
<feature type="coiled-coil region" evidence="3">
    <location>
        <begin position="218"/>
        <end position="304"/>
    </location>
</feature>
<dbReference type="EMBL" id="CAJPEV010000829">
    <property type="protein sequence ID" value="CAG0888893.1"/>
    <property type="molecule type" value="Genomic_DNA"/>
</dbReference>
<organism evidence="5">
    <name type="scientific">Darwinula stevensoni</name>
    <dbReference type="NCBI Taxonomy" id="69355"/>
    <lineage>
        <taxon>Eukaryota</taxon>
        <taxon>Metazoa</taxon>
        <taxon>Ecdysozoa</taxon>
        <taxon>Arthropoda</taxon>
        <taxon>Crustacea</taxon>
        <taxon>Oligostraca</taxon>
        <taxon>Ostracoda</taxon>
        <taxon>Podocopa</taxon>
        <taxon>Podocopida</taxon>
        <taxon>Darwinulocopina</taxon>
        <taxon>Darwinuloidea</taxon>
        <taxon>Darwinulidae</taxon>
        <taxon>Darwinula</taxon>
    </lineage>
</organism>
<feature type="coiled-coil region" evidence="3">
    <location>
        <begin position="346"/>
        <end position="373"/>
    </location>
</feature>
<feature type="coiled-coil region" evidence="3">
    <location>
        <begin position="565"/>
        <end position="599"/>
    </location>
</feature>
<dbReference type="PANTHER" id="PTHR19212:SF0">
    <property type="entry name" value="LD07988P"/>
    <property type="match status" value="1"/>
</dbReference>
<dbReference type="GO" id="GO:0006355">
    <property type="term" value="P:regulation of DNA-templated transcription"/>
    <property type="evidence" value="ECO:0007669"/>
    <property type="project" value="InterPro"/>
</dbReference>
<dbReference type="Gene3D" id="1.20.5.4090">
    <property type="match status" value="1"/>
</dbReference>
<keyword evidence="6" id="KW-1185">Reference proteome</keyword>
<comment type="similarity">
    <text evidence="1">Belongs to the LRRFIP family.</text>
</comment>
<accession>A0A7R8XFK0</accession>
<feature type="compositionally biased region" description="Basic and acidic residues" evidence="4">
    <location>
        <begin position="20"/>
        <end position="33"/>
    </location>
</feature>
<feature type="compositionally biased region" description="Low complexity" evidence="4">
    <location>
        <begin position="1"/>
        <end position="18"/>
    </location>
</feature>
<proteinExistence type="inferred from homology"/>
<feature type="region of interest" description="Disordered" evidence="4">
    <location>
        <begin position="129"/>
        <end position="218"/>
    </location>
</feature>
<dbReference type="PANTHER" id="PTHR19212">
    <property type="entry name" value="LEUCINE RICH REPEAT IN FLII INTERACTING PROTEIN"/>
    <property type="match status" value="1"/>
</dbReference>
<evidence type="ECO:0000256" key="1">
    <source>
        <dbReference type="ARBA" id="ARBA00008275"/>
    </source>
</evidence>